<dbReference type="KEGG" id="fya:KMW28_16705"/>
<proteinExistence type="predicted"/>
<dbReference type="AlphaFoldDB" id="A0AAX1N161"/>
<organism evidence="2 3">
    <name type="scientific">Flammeovirga yaeyamensis</name>
    <dbReference type="NCBI Taxonomy" id="367791"/>
    <lineage>
        <taxon>Bacteria</taxon>
        <taxon>Pseudomonadati</taxon>
        <taxon>Bacteroidota</taxon>
        <taxon>Cytophagia</taxon>
        <taxon>Cytophagales</taxon>
        <taxon>Flammeovirgaceae</taxon>
        <taxon>Flammeovirga</taxon>
    </lineage>
</organism>
<dbReference type="RefSeq" id="WP_169662794.1">
    <property type="nucleotide sequence ID" value="NZ_CP076132.1"/>
</dbReference>
<dbReference type="EMBL" id="CP076132">
    <property type="protein sequence ID" value="QWG01285.1"/>
    <property type="molecule type" value="Genomic_DNA"/>
</dbReference>
<evidence type="ECO:0000259" key="1">
    <source>
        <dbReference type="Pfam" id="PF18962"/>
    </source>
</evidence>
<accession>A0AAX1N161</accession>
<dbReference type="Pfam" id="PF18962">
    <property type="entry name" value="Por_Secre_tail"/>
    <property type="match status" value="1"/>
</dbReference>
<name>A0AAX1N161_9BACT</name>
<protein>
    <submittedName>
        <fullName evidence="2">T9SS type A sorting domain-containing protein</fullName>
    </submittedName>
</protein>
<evidence type="ECO:0000313" key="3">
    <source>
        <dbReference type="Proteomes" id="UP000678679"/>
    </source>
</evidence>
<dbReference type="InterPro" id="IPR026444">
    <property type="entry name" value="Secre_tail"/>
</dbReference>
<sequence length="409" mass="45999">MNPKKILFLAIINFLIIESYATTQTIHGRHYKNFYVAPGDIVVVSGDLYFDSDYSHNGQNYSSNGSSPHSFLIDNGGTLVVQGSLYVDGLVTMISQHGKPNANHPSLPVNVRGNILIQRDLKTNGAINFHSTPQSNLIVLGNIIKTQEVYGGRHGNAAIHNDIIGTDRSHHYLGEHTQIQSSFFHGGGGQTRITPDTKDQIPPIIKNLITTYAPNSQAGVALPVKLVYFKAEVVENSVHLKWETATEINSKLFILQRSSTENEKFKNIEKFKAAGNSNTTIKYEFEDKNVSYGNHIYRLIERDIDGKEQNWTQLIHISSHKNDGRILNVYPIPCKSVLNIELNNLEENDQLDIELIHTGTGQKIPVVHEQESERYHQQLNVREMENGIYVLIVNDNGKSIFKKEIVIQH</sequence>
<gene>
    <name evidence="2" type="ORF">KMW28_16705</name>
</gene>
<feature type="domain" description="Secretion system C-terminal sorting" evidence="1">
    <location>
        <begin position="329"/>
        <end position="406"/>
    </location>
</feature>
<keyword evidence="3" id="KW-1185">Reference proteome</keyword>
<dbReference type="Proteomes" id="UP000678679">
    <property type="component" value="Chromosome 1"/>
</dbReference>
<evidence type="ECO:0000313" key="2">
    <source>
        <dbReference type="EMBL" id="QWG01285.1"/>
    </source>
</evidence>
<reference evidence="2 3" key="1">
    <citation type="submission" date="2021-05" db="EMBL/GenBank/DDBJ databases">
        <title>Comparative genomic studies on the polysaccharide-degrading batcterial strains of the Flammeovirga genus.</title>
        <authorList>
            <person name="Zewei F."/>
            <person name="Zheng Z."/>
            <person name="Yu L."/>
            <person name="Ruyue G."/>
            <person name="Yanhong M."/>
            <person name="Yuanyuan C."/>
            <person name="Jingyan G."/>
            <person name="Wenjun H."/>
        </authorList>
    </citation>
    <scope>NUCLEOTIDE SEQUENCE [LARGE SCALE GENOMIC DNA]</scope>
    <source>
        <strain evidence="2 3">NBRC:100898</strain>
    </source>
</reference>